<dbReference type="WBParaSite" id="ACRNAN_Path_1295.g5067.t1">
    <property type="protein sequence ID" value="ACRNAN_Path_1295.g5067.t1"/>
    <property type="gene ID" value="ACRNAN_Path_1295.g5067"/>
</dbReference>
<organism evidence="1 2">
    <name type="scientific">Acrobeloides nanus</name>
    <dbReference type="NCBI Taxonomy" id="290746"/>
    <lineage>
        <taxon>Eukaryota</taxon>
        <taxon>Metazoa</taxon>
        <taxon>Ecdysozoa</taxon>
        <taxon>Nematoda</taxon>
        <taxon>Chromadorea</taxon>
        <taxon>Rhabditida</taxon>
        <taxon>Tylenchina</taxon>
        <taxon>Cephalobomorpha</taxon>
        <taxon>Cephaloboidea</taxon>
        <taxon>Cephalobidae</taxon>
        <taxon>Acrobeloides</taxon>
    </lineage>
</organism>
<dbReference type="InterPro" id="IPR016181">
    <property type="entry name" value="Acyl_CoA_acyltransferase"/>
</dbReference>
<dbReference type="AlphaFoldDB" id="A0A914BYI8"/>
<reference evidence="2" key="1">
    <citation type="submission" date="2022-11" db="UniProtKB">
        <authorList>
            <consortium name="WormBaseParasite"/>
        </authorList>
    </citation>
    <scope>IDENTIFICATION</scope>
</reference>
<proteinExistence type="predicted"/>
<sequence>MPITYRLASVEDRDVIMEFLLHYFRVQEPITHSLGATVEDIKEFYSDLRDNGLKGPYSTLAFQGQKLVGICLNAIQEISTNRSKPKKETRLEDDYAEAIATGPYETPNANRLAVFIDVVEEGLCEELALYEELATSVRVFKIDVLGVHPEYVGRKIEK</sequence>
<dbReference type="Gene3D" id="3.40.630.30">
    <property type="match status" value="1"/>
</dbReference>
<protein>
    <submittedName>
        <fullName evidence="2">N-acetyltransferase domain-containing protein</fullName>
    </submittedName>
</protein>
<dbReference type="Proteomes" id="UP000887540">
    <property type="component" value="Unplaced"/>
</dbReference>
<accession>A0A914BYI8</accession>
<dbReference type="SUPFAM" id="SSF55729">
    <property type="entry name" value="Acyl-CoA N-acyltransferases (Nat)"/>
    <property type="match status" value="1"/>
</dbReference>
<keyword evidence="1" id="KW-1185">Reference proteome</keyword>
<name>A0A914BYI8_9BILA</name>
<evidence type="ECO:0000313" key="1">
    <source>
        <dbReference type="Proteomes" id="UP000887540"/>
    </source>
</evidence>
<evidence type="ECO:0000313" key="2">
    <source>
        <dbReference type="WBParaSite" id="ACRNAN_Path_1295.g5067.t1"/>
    </source>
</evidence>